<proteinExistence type="predicted"/>
<organism evidence="1 2">
    <name type="scientific">Trifolium pratense</name>
    <name type="common">Red clover</name>
    <dbReference type="NCBI Taxonomy" id="57577"/>
    <lineage>
        <taxon>Eukaryota</taxon>
        <taxon>Viridiplantae</taxon>
        <taxon>Streptophyta</taxon>
        <taxon>Embryophyta</taxon>
        <taxon>Tracheophyta</taxon>
        <taxon>Spermatophyta</taxon>
        <taxon>Magnoliopsida</taxon>
        <taxon>eudicotyledons</taxon>
        <taxon>Gunneridae</taxon>
        <taxon>Pentapetalae</taxon>
        <taxon>rosids</taxon>
        <taxon>fabids</taxon>
        <taxon>Fabales</taxon>
        <taxon>Fabaceae</taxon>
        <taxon>Papilionoideae</taxon>
        <taxon>50 kb inversion clade</taxon>
        <taxon>NPAAA clade</taxon>
        <taxon>Hologalegina</taxon>
        <taxon>IRL clade</taxon>
        <taxon>Trifolieae</taxon>
        <taxon>Trifolium</taxon>
    </lineage>
</organism>
<accession>A0A2K3JQW7</accession>
<dbReference type="Proteomes" id="UP000236291">
    <property type="component" value="Unassembled WGS sequence"/>
</dbReference>
<dbReference type="EMBL" id="ASHM01119540">
    <property type="protein sequence ID" value="PNX56434.1"/>
    <property type="molecule type" value="Genomic_DNA"/>
</dbReference>
<dbReference type="AlphaFoldDB" id="A0A2K3JQW7"/>
<comment type="caution">
    <text evidence="1">The sequence shown here is derived from an EMBL/GenBank/DDBJ whole genome shotgun (WGS) entry which is preliminary data.</text>
</comment>
<protein>
    <submittedName>
        <fullName evidence="1">Uncharacterized protein</fullName>
    </submittedName>
</protein>
<name>A0A2K3JQW7_TRIPR</name>
<feature type="non-terminal residue" evidence="1">
    <location>
        <position position="127"/>
    </location>
</feature>
<sequence length="127" mass="14376">MRCEDASGSWESVEFKSLTLDAPCHMCLKNEYFEVLELVEGGFVHFEDGKACKVQGESHNGNTGLNLWRRNLGLRWSLLLVRLEEDKQSTIAPNYLGDREESDIAGPKKCIAMETLWAACGTYLKFQ</sequence>
<evidence type="ECO:0000313" key="1">
    <source>
        <dbReference type="EMBL" id="PNX56434.1"/>
    </source>
</evidence>
<reference evidence="1 2" key="2">
    <citation type="journal article" date="2017" name="Front. Plant Sci.">
        <title>Gene Classification and Mining of Molecular Markers Useful in Red Clover (Trifolium pratense) Breeding.</title>
        <authorList>
            <person name="Istvanek J."/>
            <person name="Dluhosova J."/>
            <person name="Dluhos P."/>
            <person name="Patkova L."/>
            <person name="Nedelnik J."/>
            <person name="Repkova J."/>
        </authorList>
    </citation>
    <scope>NUCLEOTIDE SEQUENCE [LARGE SCALE GENOMIC DNA]</scope>
    <source>
        <strain evidence="2">cv. Tatra</strain>
        <tissue evidence="1">Young leaves</tissue>
    </source>
</reference>
<reference evidence="1 2" key="1">
    <citation type="journal article" date="2014" name="Am. J. Bot.">
        <title>Genome assembly and annotation for red clover (Trifolium pratense; Fabaceae).</title>
        <authorList>
            <person name="Istvanek J."/>
            <person name="Jaros M."/>
            <person name="Krenek A."/>
            <person name="Repkova J."/>
        </authorList>
    </citation>
    <scope>NUCLEOTIDE SEQUENCE [LARGE SCALE GENOMIC DNA]</scope>
    <source>
        <strain evidence="2">cv. Tatra</strain>
        <tissue evidence="1">Young leaves</tissue>
    </source>
</reference>
<evidence type="ECO:0000313" key="2">
    <source>
        <dbReference type="Proteomes" id="UP000236291"/>
    </source>
</evidence>
<gene>
    <name evidence="1" type="ORF">L195_g058204</name>
</gene>